<sequence length="79" mass="8279">MSENSIDPNNGSQEELETGLKVLSFCIPLAGAIIYFMNKDKAPKKAKAACTMALWGFGIAIVLNILATVLGGAASFMGN</sequence>
<accession>A0ABP6UTM0</accession>
<keyword evidence="1" id="KW-0812">Transmembrane</keyword>
<evidence type="ECO:0000313" key="2">
    <source>
        <dbReference type="EMBL" id="GAA3518204.1"/>
    </source>
</evidence>
<reference evidence="3" key="1">
    <citation type="journal article" date="2019" name="Int. J. Syst. Evol. Microbiol.">
        <title>The Global Catalogue of Microorganisms (GCM) 10K type strain sequencing project: providing services to taxonomists for standard genome sequencing and annotation.</title>
        <authorList>
            <consortium name="The Broad Institute Genomics Platform"/>
            <consortium name="The Broad Institute Genome Sequencing Center for Infectious Disease"/>
            <person name="Wu L."/>
            <person name="Ma J."/>
        </authorList>
    </citation>
    <scope>NUCLEOTIDE SEQUENCE [LARGE SCALE GENOMIC DNA]</scope>
    <source>
        <strain evidence="3">JCM 17106</strain>
    </source>
</reference>
<dbReference type="Proteomes" id="UP001500459">
    <property type="component" value="Unassembled WGS sequence"/>
</dbReference>
<proteinExistence type="predicted"/>
<keyword evidence="1" id="KW-1133">Transmembrane helix</keyword>
<evidence type="ECO:0008006" key="4">
    <source>
        <dbReference type="Google" id="ProtNLM"/>
    </source>
</evidence>
<feature type="transmembrane region" description="Helical" evidence="1">
    <location>
        <begin position="20"/>
        <end position="37"/>
    </location>
</feature>
<name>A0ABP6UTM0_9FLAO</name>
<protein>
    <recommendedName>
        <fullName evidence="4">DUF4190 domain-containing protein</fullName>
    </recommendedName>
</protein>
<gene>
    <name evidence="2" type="ORF">GCM10022393_35400</name>
</gene>
<dbReference type="RefSeq" id="WP_344929713.1">
    <property type="nucleotide sequence ID" value="NZ_BAABCW010000019.1"/>
</dbReference>
<keyword evidence="1" id="KW-0472">Membrane</keyword>
<keyword evidence="3" id="KW-1185">Reference proteome</keyword>
<dbReference type="EMBL" id="BAABCW010000019">
    <property type="protein sequence ID" value="GAA3518204.1"/>
    <property type="molecule type" value="Genomic_DNA"/>
</dbReference>
<evidence type="ECO:0000313" key="3">
    <source>
        <dbReference type="Proteomes" id="UP001500459"/>
    </source>
</evidence>
<organism evidence="2 3">
    <name type="scientific">Aquimarina addita</name>
    <dbReference type="NCBI Taxonomy" id="870485"/>
    <lineage>
        <taxon>Bacteria</taxon>
        <taxon>Pseudomonadati</taxon>
        <taxon>Bacteroidota</taxon>
        <taxon>Flavobacteriia</taxon>
        <taxon>Flavobacteriales</taxon>
        <taxon>Flavobacteriaceae</taxon>
        <taxon>Aquimarina</taxon>
    </lineage>
</organism>
<evidence type="ECO:0000256" key="1">
    <source>
        <dbReference type="SAM" id="Phobius"/>
    </source>
</evidence>
<feature type="transmembrane region" description="Helical" evidence="1">
    <location>
        <begin position="49"/>
        <end position="77"/>
    </location>
</feature>
<comment type="caution">
    <text evidence="2">The sequence shown here is derived from an EMBL/GenBank/DDBJ whole genome shotgun (WGS) entry which is preliminary data.</text>
</comment>